<evidence type="ECO:0000256" key="1">
    <source>
        <dbReference type="ARBA" id="ARBA00012409"/>
    </source>
</evidence>
<dbReference type="InterPro" id="IPR000719">
    <property type="entry name" value="Prot_kinase_dom"/>
</dbReference>
<dbReference type="GO" id="GO:0005524">
    <property type="term" value="F:ATP binding"/>
    <property type="evidence" value="ECO:0007669"/>
    <property type="project" value="UniProtKB-KW"/>
</dbReference>
<evidence type="ECO:0000256" key="3">
    <source>
        <dbReference type="ARBA" id="ARBA00022741"/>
    </source>
</evidence>
<dbReference type="Gene3D" id="1.10.510.10">
    <property type="entry name" value="Transferase(Phosphotransferase) domain 1"/>
    <property type="match status" value="1"/>
</dbReference>
<sequence>MAISMLSATPPRGQAGTLWYMAPERLLGKPDYDELVDAWSLGCVMAELFAGEPLFPGHSATDQLLRIYRVLGVSHKPCGTSRKLLAHRGGSRLRELFPEERPSRDGFEVLEGLLTCNPGERLSAAHGLLAPPTSQLQPRRMRARPPFYLITWECISIPPMYKDDFFWDCVFFWCLKIELASVTSIQTG</sequence>
<evidence type="ECO:0000256" key="5">
    <source>
        <dbReference type="ARBA" id="ARBA00049280"/>
    </source>
</evidence>
<evidence type="ECO:0000313" key="7">
    <source>
        <dbReference type="EnsemblPlants" id="EMT10991"/>
    </source>
</evidence>
<dbReference type="AlphaFoldDB" id="M8BAE5"/>
<dbReference type="InterPro" id="IPR011009">
    <property type="entry name" value="Kinase-like_dom_sf"/>
</dbReference>
<dbReference type="PANTHER" id="PTHR24056">
    <property type="entry name" value="CELL DIVISION PROTEIN KINASE"/>
    <property type="match status" value="1"/>
</dbReference>
<evidence type="ECO:0000256" key="4">
    <source>
        <dbReference type="ARBA" id="ARBA00022840"/>
    </source>
</evidence>
<proteinExistence type="predicted"/>
<reference evidence="7" key="1">
    <citation type="submission" date="2015-06" db="UniProtKB">
        <authorList>
            <consortium name="EnsemblPlants"/>
        </authorList>
    </citation>
    <scope>IDENTIFICATION</scope>
</reference>
<dbReference type="PROSITE" id="PS50011">
    <property type="entry name" value="PROTEIN_KINASE_DOM"/>
    <property type="match status" value="1"/>
</dbReference>
<dbReference type="GO" id="GO:0008353">
    <property type="term" value="F:RNA polymerase II CTD heptapeptide repeat kinase activity"/>
    <property type="evidence" value="ECO:0007669"/>
    <property type="project" value="UniProtKB-EC"/>
</dbReference>
<dbReference type="SMART" id="SM00220">
    <property type="entry name" value="S_TKc"/>
    <property type="match status" value="1"/>
</dbReference>
<dbReference type="EnsemblPlants" id="EMT10991">
    <property type="protein sequence ID" value="EMT10991"/>
    <property type="gene ID" value="F775_03738"/>
</dbReference>
<keyword evidence="2" id="KW-0597">Phosphoprotein</keyword>
<evidence type="ECO:0000256" key="2">
    <source>
        <dbReference type="ARBA" id="ARBA00022553"/>
    </source>
</evidence>
<dbReference type="InterPro" id="IPR050108">
    <property type="entry name" value="CDK"/>
</dbReference>
<dbReference type="GO" id="GO:0007346">
    <property type="term" value="P:regulation of mitotic cell cycle"/>
    <property type="evidence" value="ECO:0007669"/>
    <property type="project" value="TreeGrafter"/>
</dbReference>
<comment type="catalytic activity">
    <reaction evidence="5">
        <text>[DNA-directed RNA polymerase] + ATP = phospho-[DNA-directed RNA polymerase] + ADP + H(+)</text>
        <dbReference type="Rhea" id="RHEA:10216"/>
        <dbReference type="Rhea" id="RHEA-COMP:11321"/>
        <dbReference type="Rhea" id="RHEA-COMP:11322"/>
        <dbReference type="ChEBI" id="CHEBI:15378"/>
        <dbReference type="ChEBI" id="CHEBI:30616"/>
        <dbReference type="ChEBI" id="CHEBI:43176"/>
        <dbReference type="ChEBI" id="CHEBI:68546"/>
        <dbReference type="ChEBI" id="CHEBI:456216"/>
        <dbReference type="EC" id="2.7.11.23"/>
    </reaction>
</comment>
<keyword evidence="3" id="KW-0547">Nucleotide-binding</keyword>
<feature type="domain" description="Protein kinase" evidence="6">
    <location>
        <begin position="1"/>
        <end position="148"/>
    </location>
</feature>
<keyword evidence="4" id="KW-0067">ATP-binding</keyword>
<dbReference type="Pfam" id="PF00069">
    <property type="entry name" value="Pkinase"/>
    <property type="match status" value="1"/>
</dbReference>
<dbReference type="PANTHER" id="PTHR24056:SF504">
    <property type="entry name" value="OS06G0693900 PROTEIN"/>
    <property type="match status" value="1"/>
</dbReference>
<dbReference type="SUPFAM" id="SSF56112">
    <property type="entry name" value="Protein kinase-like (PK-like)"/>
    <property type="match status" value="1"/>
</dbReference>
<evidence type="ECO:0000259" key="6">
    <source>
        <dbReference type="PROSITE" id="PS50011"/>
    </source>
</evidence>
<protein>
    <recommendedName>
        <fullName evidence="1">[RNA-polymerase]-subunit kinase</fullName>
        <ecNumber evidence="1">2.7.11.23</ecNumber>
    </recommendedName>
</protein>
<name>M8BAE5_AEGTA</name>
<organism evidence="7">
    <name type="scientific">Aegilops tauschii</name>
    <name type="common">Tausch's goatgrass</name>
    <name type="synonym">Aegilops squarrosa</name>
    <dbReference type="NCBI Taxonomy" id="37682"/>
    <lineage>
        <taxon>Eukaryota</taxon>
        <taxon>Viridiplantae</taxon>
        <taxon>Streptophyta</taxon>
        <taxon>Embryophyta</taxon>
        <taxon>Tracheophyta</taxon>
        <taxon>Spermatophyta</taxon>
        <taxon>Magnoliopsida</taxon>
        <taxon>Liliopsida</taxon>
        <taxon>Poales</taxon>
        <taxon>Poaceae</taxon>
        <taxon>BOP clade</taxon>
        <taxon>Pooideae</taxon>
        <taxon>Triticodae</taxon>
        <taxon>Triticeae</taxon>
        <taxon>Triticinae</taxon>
        <taxon>Aegilops</taxon>
    </lineage>
</organism>
<dbReference type="EC" id="2.7.11.23" evidence="1"/>
<accession>M8BAE5</accession>
<dbReference type="GO" id="GO:0005634">
    <property type="term" value="C:nucleus"/>
    <property type="evidence" value="ECO:0007669"/>
    <property type="project" value="TreeGrafter"/>
</dbReference>